<keyword evidence="2" id="KW-0812">Transmembrane</keyword>
<name>A0A6B2LZ75_9BACT</name>
<evidence type="ECO:0000313" key="4">
    <source>
        <dbReference type="Proteomes" id="UP000478417"/>
    </source>
</evidence>
<dbReference type="AlphaFoldDB" id="A0A6B2LZ75"/>
<protein>
    <submittedName>
        <fullName evidence="3">Uncharacterized protein</fullName>
    </submittedName>
</protein>
<comment type="caution">
    <text evidence="3">The sequence shown here is derived from an EMBL/GenBank/DDBJ whole genome shotgun (WGS) entry which is preliminary data.</text>
</comment>
<evidence type="ECO:0000313" key="3">
    <source>
        <dbReference type="EMBL" id="NDV61743.1"/>
    </source>
</evidence>
<evidence type="ECO:0000256" key="1">
    <source>
        <dbReference type="SAM" id="MobiDB-lite"/>
    </source>
</evidence>
<keyword evidence="2" id="KW-0472">Membrane</keyword>
<dbReference type="EMBL" id="JAAGNX010000001">
    <property type="protein sequence ID" value="NDV61743.1"/>
    <property type="molecule type" value="Genomic_DNA"/>
</dbReference>
<organism evidence="3 4">
    <name type="scientific">Oceanipulchritudo coccoides</name>
    <dbReference type="NCBI Taxonomy" id="2706888"/>
    <lineage>
        <taxon>Bacteria</taxon>
        <taxon>Pseudomonadati</taxon>
        <taxon>Verrucomicrobiota</taxon>
        <taxon>Opitutia</taxon>
        <taxon>Puniceicoccales</taxon>
        <taxon>Oceanipulchritudinaceae</taxon>
        <taxon>Oceanipulchritudo</taxon>
    </lineage>
</organism>
<sequence>MPENSPDPVESENIDPLPQAKKPWPLSWILIVILAYIAFQTIFFLFFAD</sequence>
<keyword evidence="4" id="KW-1185">Reference proteome</keyword>
<feature type="transmembrane region" description="Helical" evidence="2">
    <location>
        <begin position="26"/>
        <end position="48"/>
    </location>
</feature>
<keyword evidence="2" id="KW-1133">Transmembrane helix</keyword>
<dbReference type="Proteomes" id="UP000478417">
    <property type="component" value="Unassembled WGS sequence"/>
</dbReference>
<reference evidence="3 4" key="1">
    <citation type="submission" date="2020-02" db="EMBL/GenBank/DDBJ databases">
        <title>Albibacoteraceae fam. nov., the first described family within the subdivision 4 Verrucomicrobia.</title>
        <authorList>
            <person name="Xi F."/>
        </authorList>
    </citation>
    <scope>NUCLEOTIDE SEQUENCE [LARGE SCALE GENOMIC DNA]</scope>
    <source>
        <strain evidence="3 4">CK1056</strain>
    </source>
</reference>
<proteinExistence type="predicted"/>
<dbReference type="RefSeq" id="WP_163962939.1">
    <property type="nucleotide sequence ID" value="NZ_JAAGNX010000001.1"/>
</dbReference>
<evidence type="ECO:0000256" key="2">
    <source>
        <dbReference type="SAM" id="Phobius"/>
    </source>
</evidence>
<accession>A0A6B2LZ75</accession>
<feature type="region of interest" description="Disordered" evidence="1">
    <location>
        <begin position="1"/>
        <end position="21"/>
    </location>
</feature>
<gene>
    <name evidence="3" type="ORF">G0Q06_04705</name>
</gene>